<dbReference type="InterPro" id="IPR027417">
    <property type="entry name" value="P-loop_NTPase"/>
</dbReference>
<protein>
    <submittedName>
        <fullName evidence="13">Uncharacterized protein</fullName>
    </submittedName>
</protein>
<evidence type="ECO:0000313" key="13">
    <source>
        <dbReference type="EMBL" id="KAK9869561.1"/>
    </source>
</evidence>
<feature type="transmembrane region" description="Helical" evidence="10">
    <location>
        <begin position="340"/>
        <end position="368"/>
    </location>
</feature>
<dbReference type="EMBL" id="JARQZJ010000001">
    <property type="protein sequence ID" value="KAK9869561.1"/>
    <property type="molecule type" value="Genomic_DNA"/>
</dbReference>
<dbReference type="Pfam" id="PF00005">
    <property type="entry name" value="ABC_tran"/>
    <property type="match status" value="2"/>
</dbReference>
<gene>
    <name evidence="13" type="ORF">WA026_003314</name>
</gene>
<comment type="caution">
    <text evidence="13">The sequence shown here is derived from an EMBL/GenBank/DDBJ whole genome shotgun (WGS) entry which is preliminary data.</text>
</comment>
<evidence type="ECO:0000256" key="5">
    <source>
        <dbReference type="ARBA" id="ARBA00022737"/>
    </source>
</evidence>
<sequence>MEEYSAKQKRTHPSAQANIFSRLFFLYSFTSADEEFDPNVIYRPYTCHESVLLGDRLQRSWSKHIRICHNNKKKPSVLKSIMKEFWPELLQVVILSIIEIILRLSETVCLGFVLSYFQPNATMSELQVSYWSIGMFVSIGLRIFVNSQQRSHTLDTSTKVQVACSNLVYRKALRLKSQTLQEDGCSKLVTLIAKDLGTYDSKMEFINYVYTAPIVVIAVIYIMYQEFAIPGLVGTVFILLVAVIQALFTSYISKLKFREDQFSDERMRLLNIFLSGMYVMKVFVWEESIAKLIREARGKELATISKSSLMKAILGLASTFIVPISIFLALYTVILERQEITVFMVFVMIIFYSLLSYVISVGFTFGLAKLLEISGVLKKVDEFMNTEEIILPDRKNSAHVDKVCIQLDNIFATWATRMPAAESDEDSFESTDFTEKTALLKVSKKVSKGDGINESMGKNHGEFSKAKDVSFLRNVSIKIEDGQLIGILGQVGSGKTSILQVILGEILISYGSKYISGRISYASQVPWIFTSNIRQNILFGSKYDESRYAEVIRVCGLEKDFQQFPHEDLTSIGDGEVYISNELKMRINLARALYRKADIYILDDPFSKASMKMANYLFDNCILGFLKNKCVILVTFHMGQLKNADNLIYMNNGRIEREGSYEDLQKSGLLSDDLRTTSPLSAPNQTSGEGYSILERDLTSWQINKLYPDITPNEDIISDENVSLCQEQLEEMKKSEDSLNEGMWLFKYLLASNKKCGFGMVILLFIATQITISSVIYFLGAWTTAEETRNTFQFLSPLILAFFNLQNEQYYENYFGLLVIALMVISFVFAFSYSRLIKTDSKIIHDSALEQIVGTNLRSLEVMKKIQFRTIFSKGLKIIDVDLPESIRESSQFILMTLGALVLLLLVQISFSFPVVILLLAFAAWVLIYSKCIGDLARMENKLFNNMLNHLCIPSHGIITSRAMAAQDTLINEFENHQDNYSSFCFLHGVYSIALAFYVDLSCFLFFVYITIATLFQVNHMGIRGGFIGVTFTQAISLIGIAQYGIRQALEVKIRLKEVQRITQYKNLKEEEEPQLTVDPPSQWPDEGKIVFDNVCFRYDIDLPLALKNLSFTIKPGEKIGIVGEDGEGKSSIVSAIFRLFIVDGCIEIDGFDSRDISLKLLRSKIAVVPQNPVLFSASLRFNLDPLGKYEDHTLCRILQSFELEDALGELYPLDYNIRGGGSNLSVGQKQLICLARALIGNKKILVLDEITPDLDPRTEALIQRIIKRKFRDCTVLTVSNRLNTLINLDKVMVLESGMIKEFDHPHKLLQNSSGRFYNMIPDCGTSESENLKKIAFENYIKWKI</sequence>
<evidence type="ECO:0000259" key="12">
    <source>
        <dbReference type="PROSITE" id="PS50929"/>
    </source>
</evidence>
<dbReference type="PANTHER" id="PTHR24223">
    <property type="entry name" value="ATP-BINDING CASSETTE SUB-FAMILY C"/>
    <property type="match status" value="1"/>
</dbReference>
<dbReference type="PROSITE" id="PS50929">
    <property type="entry name" value="ABC_TM1F"/>
    <property type="match status" value="2"/>
</dbReference>
<keyword evidence="14" id="KW-1185">Reference proteome</keyword>
<feature type="transmembrane region" description="Helical" evidence="10">
    <location>
        <begin position="756"/>
        <end position="779"/>
    </location>
</feature>
<dbReference type="PANTHER" id="PTHR24223:SF456">
    <property type="entry name" value="MULTIDRUG RESISTANCE-ASSOCIATED PROTEIN LETHAL(2)03659"/>
    <property type="match status" value="1"/>
</dbReference>
<dbReference type="Gene3D" id="1.20.1560.10">
    <property type="entry name" value="ABC transporter type 1, transmembrane domain"/>
    <property type="match status" value="2"/>
</dbReference>
<dbReference type="FunFam" id="3.40.50.300:FF:000973">
    <property type="entry name" value="Multidrug resistance-associated protein 4"/>
    <property type="match status" value="1"/>
</dbReference>
<dbReference type="CDD" id="cd03244">
    <property type="entry name" value="ABCC_MRP_domain2"/>
    <property type="match status" value="1"/>
</dbReference>
<keyword evidence="9 10" id="KW-0472">Membrane</keyword>
<dbReference type="GO" id="GO:0016887">
    <property type="term" value="F:ATP hydrolysis activity"/>
    <property type="evidence" value="ECO:0007669"/>
    <property type="project" value="InterPro"/>
</dbReference>
<dbReference type="InterPro" id="IPR003439">
    <property type="entry name" value="ABC_transporter-like_ATP-bd"/>
</dbReference>
<comment type="similarity">
    <text evidence="2">Belongs to the ABC transporter superfamily. ABCC family. Conjugate transporter (TC 3.A.1.208) subfamily.</text>
</comment>
<feature type="transmembrane region" description="Helical" evidence="10">
    <location>
        <begin position="205"/>
        <end position="223"/>
    </location>
</feature>
<dbReference type="InterPro" id="IPR017871">
    <property type="entry name" value="ABC_transporter-like_CS"/>
</dbReference>
<evidence type="ECO:0000256" key="1">
    <source>
        <dbReference type="ARBA" id="ARBA00004141"/>
    </source>
</evidence>
<feature type="transmembrane region" description="Helical" evidence="10">
    <location>
        <begin position="89"/>
        <end position="116"/>
    </location>
</feature>
<dbReference type="GO" id="GO:0005524">
    <property type="term" value="F:ATP binding"/>
    <property type="evidence" value="ECO:0007669"/>
    <property type="project" value="UniProtKB-KW"/>
</dbReference>
<keyword evidence="5" id="KW-0677">Repeat</keyword>
<keyword evidence="6" id="KW-0547">Nucleotide-binding</keyword>
<dbReference type="InterPro" id="IPR011527">
    <property type="entry name" value="ABC1_TM_dom"/>
</dbReference>
<feature type="domain" description="ABC transmembrane type-1" evidence="12">
    <location>
        <begin position="761"/>
        <end position="1040"/>
    </location>
</feature>
<feature type="transmembrane region" description="Helical" evidence="10">
    <location>
        <begin position="229"/>
        <end position="248"/>
    </location>
</feature>
<feature type="domain" description="ABC transporter" evidence="11">
    <location>
        <begin position="447"/>
        <end position="677"/>
    </location>
</feature>
<dbReference type="PROSITE" id="PS50893">
    <property type="entry name" value="ABC_TRANSPORTER_2"/>
    <property type="match status" value="2"/>
</dbReference>
<accession>A0AAW1THC5</accession>
<evidence type="ECO:0000256" key="2">
    <source>
        <dbReference type="ARBA" id="ARBA00009726"/>
    </source>
</evidence>
<keyword evidence="7" id="KW-0067">ATP-binding</keyword>
<feature type="transmembrane region" description="Helical" evidence="10">
    <location>
        <begin position="893"/>
        <end position="911"/>
    </location>
</feature>
<evidence type="ECO:0000313" key="14">
    <source>
        <dbReference type="Proteomes" id="UP001431783"/>
    </source>
</evidence>
<evidence type="ECO:0000256" key="10">
    <source>
        <dbReference type="SAM" id="Phobius"/>
    </source>
</evidence>
<keyword evidence="4 10" id="KW-0812">Transmembrane</keyword>
<dbReference type="Gene3D" id="3.40.50.300">
    <property type="entry name" value="P-loop containing nucleotide triphosphate hydrolases"/>
    <property type="match status" value="2"/>
</dbReference>
<dbReference type="GO" id="GO:0016020">
    <property type="term" value="C:membrane"/>
    <property type="evidence" value="ECO:0007669"/>
    <property type="project" value="UniProtKB-SubCell"/>
</dbReference>
<dbReference type="InterPro" id="IPR050173">
    <property type="entry name" value="ABC_transporter_C-like"/>
</dbReference>
<evidence type="ECO:0000256" key="9">
    <source>
        <dbReference type="ARBA" id="ARBA00023136"/>
    </source>
</evidence>
<keyword evidence="8 10" id="KW-1133">Transmembrane helix</keyword>
<dbReference type="FunFam" id="3.40.50.300:FF:000163">
    <property type="entry name" value="Multidrug resistance-associated protein member 4"/>
    <property type="match status" value="1"/>
</dbReference>
<evidence type="ECO:0000256" key="7">
    <source>
        <dbReference type="ARBA" id="ARBA00022840"/>
    </source>
</evidence>
<dbReference type="CDD" id="cd03250">
    <property type="entry name" value="ABCC_MRP_domain1"/>
    <property type="match status" value="1"/>
</dbReference>
<evidence type="ECO:0000256" key="6">
    <source>
        <dbReference type="ARBA" id="ARBA00022741"/>
    </source>
</evidence>
<feature type="transmembrane region" description="Helical" evidence="10">
    <location>
        <begin position="990"/>
        <end position="1016"/>
    </location>
</feature>
<proteinExistence type="inferred from homology"/>
<dbReference type="Pfam" id="PF00664">
    <property type="entry name" value="ABC_membrane"/>
    <property type="match status" value="1"/>
</dbReference>
<dbReference type="Proteomes" id="UP001431783">
    <property type="component" value="Unassembled WGS sequence"/>
</dbReference>
<dbReference type="GO" id="GO:0140359">
    <property type="term" value="F:ABC-type transporter activity"/>
    <property type="evidence" value="ECO:0007669"/>
    <property type="project" value="InterPro"/>
</dbReference>
<dbReference type="InterPro" id="IPR044746">
    <property type="entry name" value="ABCC_6TM_D1"/>
</dbReference>
<comment type="subcellular location">
    <subcellularLocation>
        <location evidence="1">Membrane</location>
        <topology evidence="1">Multi-pass membrane protein</topology>
    </subcellularLocation>
</comment>
<dbReference type="SMART" id="SM00382">
    <property type="entry name" value="AAA"/>
    <property type="match status" value="2"/>
</dbReference>
<feature type="transmembrane region" description="Helical" evidence="10">
    <location>
        <begin position="814"/>
        <end position="833"/>
    </location>
</feature>
<dbReference type="InterPro" id="IPR036640">
    <property type="entry name" value="ABC1_TM_sf"/>
</dbReference>
<evidence type="ECO:0000256" key="8">
    <source>
        <dbReference type="ARBA" id="ARBA00022989"/>
    </source>
</evidence>
<feature type="domain" description="ABC transporter" evidence="11">
    <location>
        <begin position="1090"/>
        <end position="1322"/>
    </location>
</feature>
<dbReference type="SUPFAM" id="SSF90123">
    <property type="entry name" value="ABC transporter transmembrane region"/>
    <property type="match status" value="2"/>
</dbReference>
<evidence type="ECO:0000259" key="11">
    <source>
        <dbReference type="PROSITE" id="PS50893"/>
    </source>
</evidence>
<name>A0AAW1THC5_9CUCU</name>
<organism evidence="13 14">
    <name type="scientific">Henosepilachna vigintioctopunctata</name>
    <dbReference type="NCBI Taxonomy" id="420089"/>
    <lineage>
        <taxon>Eukaryota</taxon>
        <taxon>Metazoa</taxon>
        <taxon>Ecdysozoa</taxon>
        <taxon>Arthropoda</taxon>
        <taxon>Hexapoda</taxon>
        <taxon>Insecta</taxon>
        <taxon>Pterygota</taxon>
        <taxon>Neoptera</taxon>
        <taxon>Endopterygota</taxon>
        <taxon>Coleoptera</taxon>
        <taxon>Polyphaga</taxon>
        <taxon>Cucujiformia</taxon>
        <taxon>Coccinelloidea</taxon>
        <taxon>Coccinellidae</taxon>
        <taxon>Epilachninae</taxon>
        <taxon>Epilachnini</taxon>
        <taxon>Henosepilachna</taxon>
    </lineage>
</organism>
<dbReference type="SUPFAM" id="SSF52540">
    <property type="entry name" value="P-loop containing nucleoside triphosphate hydrolases"/>
    <property type="match status" value="2"/>
</dbReference>
<reference evidence="13 14" key="1">
    <citation type="submission" date="2023-03" db="EMBL/GenBank/DDBJ databases">
        <title>Genome insight into feeding habits of ladybird beetles.</title>
        <authorList>
            <person name="Li H.-S."/>
            <person name="Huang Y.-H."/>
            <person name="Pang H."/>
        </authorList>
    </citation>
    <scope>NUCLEOTIDE SEQUENCE [LARGE SCALE GENOMIC DNA]</scope>
    <source>
        <strain evidence="13">SYSU_2023b</strain>
        <tissue evidence="13">Whole body</tissue>
    </source>
</reference>
<feature type="transmembrane region" description="Helical" evidence="10">
    <location>
        <begin position="313"/>
        <end position="334"/>
    </location>
</feature>
<dbReference type="CDD" id="cd18579">
    <property type="entry name" value="ABC_6TM_ABCC_D1"/>
    <property type="match status" value="1"/>
</dbReference>
<evidence type="ECO:0000256" key="4">
    <source>
        <dbReference type="ARBA" id="ARBA00022692"/>
    </source>
</evidence>
<feature type="transmembrane region" description="Helical" evidence="10">
    <location>
        <begin position="1022"/>
        <end position="1046"/>
    </location>
</feature>
<dbReference type="InterPro" id="IPR003593">
    <property type="entry name" value="AAA+_ATPase"/>
</dbReference>
<feature type="domain" description="ABC transmembrane type-1" evidence="12">
    <location>
        <begin position="92"/>
        <end position="356"/>
    </location>
</feature>
<evidence type="ECO:0000256" key="3">
    <source>
        <dbReference type="ARBA" id="ARBA00022448"/>
    </source>
</evidence>
<dbReference type="PROSITE" id="PS00211">
    <property type="entry name" value="ABC_TRANSPORTER_1"/>
    <property type="match status" value="1"/>
</dbReference>
<feature type="transmembrane region" description="Helical" evidence="10">
    <location>
        <begin position="128"/>
        <end position="145"/>
    </location>
</feature>
<keyword evidence="3" id="KW-0813">Transport</keyword>